<dbReference type="AlphaFoldDB" id="A0A1N6UJ75"/>
<dbReference type="PROSITE" id="PS51192">
    <property type="entry name" value="HELICASE_ATP_BIND_1"/>
    <property type="match status" value="1"/>
</dbReference>
<evidence type="ECO:0000256" key="5">
    <source>
        <dbReference type="SAM" id="MobiDB-lite"/>
    </source>
</evidence>
<dbReference type="InterPro" id="IPR013689">
    <property type="entry name" value="RNA_helicase_ATP-dep_HrpB_C"/>
</dbReference>
<dbReference type="InterPro" id="IPR011545">
    <property type="entry name" value="DEAD/DEAH_box_helicase_dom"/>
</dbReference>
<dbReference type="Gene3D" id="1.20.120.1080">
    <property type="match status" value="1"/>
</dbReference>
<proteinExistence type="predicted"/>
<dbReference type="OrthoDB" id="9808833at2"/>
<evidence type="ECO:0000256" key="4">
    <source>
        <dbReference type="ARBA" id="ARBA00022840"/>
    </source>
</evidence>
<dbReference type="EMBL" id="FTMS01000012">
    <property type="protein sequence ID" value="SIQ65685.1"/>
    <property type="molecule type" value="Genomic_DNA"/>
</dbReference>
<dbReference type="InterPro" id="IPR027417">
    <property type="entry name" value="P-loop_NTPase"/>
</dbReference>
<dbReference type="NCBIfam" id="TIGR01970">
    <property type="entry name" value="DEAH_box_HrpB"/>
    <property type="match status" value="1"/>
</dbReference>
<dbReference type="GO" id="GO:0004386">
    <property type="term" value="F:helicase activity"/>
    <property type="evidence" value="ECO:0007669"/>
    <property type="project" value="UniProtKB-KW"/>
</dbReference>
<evidence type="ECO:0000259" key="6">
    <source>
        <dbReference type="PROSITE" id="PS51192"/>
    </source>
</evidence>
<keyword evidence="2" id="KW-0378">Hydrolase</keyword>
<keyword evidence="4" id="KW-0067">ATP-binding</keyword>
<dbReference type="InterPro" id="IPR010225">
    <property type="entry name" value="HrpB"/>
</dbReference>
<dbReference type="SUPFAM" id="SSF52540">
    <property type="entry name" value="P-loop containing nucleoside triphosphate hydrolases"/>
    <property type="match status" value="2"/>
</dbReference>
<dbReference type="STRING" id="159291.SAMN05920897_11285"/>
<dbReference type="PIRSF" id="PIRSF005496">
    <property type="entry name" value="ATP_hel_hrpB"/>
    <property type="match status" value="1"/>
</dbReference>
<accession>A0A1N6UJ75</accession>
<evidence type="ECO:0000259" key="7">
    <source>
        <dbReference type="PROSITE" id="PS51194"/>
    </source>
</evidence>
<dbReference type="InterPro" id="IPR001650">
    <property type="entry name" value="Helicase_C-like"/>
</dbReference>
<keyword evidence="9" id="KW-1185">Reference proteome</keyword>
<sequence>MRLPSYPVSEIRQELTQTVRTCPLTVLRAPPGTGKSTLVPLFLAEAVPGEIWLLQPRRAAVRAVAQRLRTLAGETAPVGWITRDGRDLPRNCRILVMTEGVFLRRLVANPELRGVSCLLLDEFHERSLAVDLSFVLARQAQDVFAPHLRILILSATLDAAWVRSLGVPVLEAEAKSHHLEIRYLPPGPGESEIDQAAGVALARLRRGRQGILVFLPGEGEIRRCLERLKRNAPEATVLPLYGRQTPGEQNRALEPPKEGEQRIVVATNVAETSLTIPGITCVIDGGLRRRPVIDRGRGVRRMVTDRISQASAVQRAGRAGRTGPGEALRLWPETEQLRPFDPPEITTADLAGLLLVLAAWGDISRDHYSWPDPPPAEHLLEARELLADLGALDPRGTITPRGEALYQLPLEPRLAAMVLDARDSARAPVLAALLEEGEILQPHAASRAGANLEGRLEILEHHDLDQGSESDDLRPGAARRIKTEARRIQGVLRKIPGKLSGEERGRVEGWSGLLVSAFPDRVGRRLEGNRYRLIRGGEFRLLPGRDGFAPDWIVAAELQQGPAGASIQLAMSLEEPLLSSLVADRETVQDEFFLQDGLVRVRRQRYLGDILLSGTPLALKEAGRARDALVDLVRREGISCLGWSDSARRLQKRLIFLWSHRVRLGQDWPDLSDQGLEETLDEWLPSVLSDSPGADCLKAVSMVPVLQGRVPWDILPLLDRLAPDFFRLPDGFRQRLRYEGDRWILSARIQQLFGLVDLPRPAGIPLEVELLSPARRPVQRTSDLAGFWRSTYQEVRRELRGRYPKHAWPENPLEIPSGEGSRSRRRQ</sequence>
<keyword evidence="3 8" id="KW-0347">Helicase</keyword>
<dbReference type="Pfam" id="PF00270">
    <property type="entry name" value="DEAD"/>
    <property type="match status" value="1"/>
</dbReference>
<dbReference type="Proteomes" id="UP000186400">
    <property type="component" value="Unassembled WGS sequence"/>
</dbReference>
<evidence type="ECO:0000313" key="9">
    <source>
        <dbReference type="Proteomes" id="UP000186400"/>
    </source>
</evidence>
<feature type="region of interest" description="Disordered" evidence="5">
    <location>
        <begin position="806"/>
        <end position="827"/>
    </location>
</feature>
<dbReference type="PANTHER" id="PTHR43519">
    <property type="entry name" value="ATP-DEPENDENT RNA HELICASE HRPB"/>
    <property type="match status" value="1"/>
</dbReference>
<evidence type="ECO:0000313" key="8">
    <source>
        <dbReference type="EMBL" id="SIQ65685.1"/>
    </source>
</evidence>
<dbReference type="GO" id="GO:0003676">
    <property type="term" value="F:nucleic acid binding"/>
    <property type="evidence" value="ECO:0007669"/>
    <property type="project" value="InterPro"/>
</dbReference>
<feature type="domain" description="Helicase ATP-binding" evidence="6">
    <location>
        <begin position="25"/>
        <end position="175"/>
    </location>
</feature>
<organism evidence="8 9">
    <name type="scientific">Alkalispirochaeta americana</name>
    <dbReference type="NCBI Taxonomy" id="159291"/>
    <lineage>
        <taxon>Bacteria</taxon>
        <taxon>Pseudomonadati</taxon>
        <taxon>Spirochaetota</taxon>
        <taxon>Spirochaetia</taxon>
        <taxon>Spirochaetales</taxon>
        <taxon>Spirochaetaceae</taxon>
        <taxon>Alkalispirochaeta</taxon>
    </lineage>
</organism>
<evidence type="ECO:0000256" key="1">
    <source>
        <dbReference type="ARBA" id="ARBA00022741"/>
    </source>
</evidence>
<evidence type="ECO:0000256" key="3">
    <source>
        <dbReference type="ARBA" id="ARBA00022806"/>
    </source>
</evidence>
<protein>
    <submittedName>
        <fullName evidence="8">ATP-dependent helicase HrpB</fullName>
    </submittedName>
</protein>
<evidence type="ECO:0000256" key="2">
    <source>
        <dbReference type="ARBA" id="ARBA00022801"/>
    </source>
</evidence>
<dbReference type="SMART" id="SM00490">
    <property type="entry name" value="HELICc"/>
    <property type="match status" value="1"/>
</dbReference>
<keyword evidence="1" id="KW-0547">Nucleotide-binding</keyword>
<dbReference type="RefSeq" id="WP_076489173.1">
    <property type="nucleotide sequence ID" value="NZ_FTMS01000012.1"/>
</dbReference>
<dbReference type="Gene3D" id="3.40.50.300">
    <property type="entry name" value="P-loop containing nucleotide triphosphate hydrolases"/>
    <property type="match status" value="2"/>
</dbReference>
<gene>
    <name evidence="8" type="ORF">SAMN05920897_11285</name>
</gene>
<dbReference type="CDD" id="cd18791">
    <property type="entry name" value="SF2_C_RHA"/>
    <property type="match status" value="1"/>
</dbReference>
<dbReference type="SMART" id="SM00487">
    <property type="entry name" value="DEXDc"/>
    <property type="match status" value="1"/>
</dbReference>
<name>A0A1N6UJ75_9SPIO</name>
<dbReference type="InterPro" id="IPR007502">
    <property type="entry name" value="Helicase-assoc_dom"/>
</dbReference>
<dbReference type="SMART" id="SM00847">
    <property type="entry name" value="HA2"/>
    <property type="match status" value="1"/>
</dbReference>
<reference evidence="8 9" key="1">
    <citation type="submission" date="2017-01" db="EMBL/GenBank/DDBJ databases">
        <authorList>
            <person name="Mah S.A."/>
            <person name="Swanson W.J."/>
            <person name="Moy G.W."/>
            <person name="Vacquier V.D."/>
        </authorList>
    </citation>
    <scope>NUCLEOTIDE SEQUENCE [LARGE SCALE GENOMIC DNA]</scope>
    <source>
        <strain evidence="8 9">ASpG1</strain>
    </source>
</reference>
<dbReference type="PANTHER" id="PTHR43519:SF1">
    <property type="entry name" value="ATP-DEPENDENT RNA HELICASE HRPB"/>
    <property type="match status" value="1"/>
</dbReference>
<dbReference type="PROSITE" id="PS51194">
    <property type="entry name" value="HELICASE_CTER"/>
    <property type="match status" value="1"/>
</dbReference>
<dbReference type="Pfam" id="PF00271">
    <property type="entry name" value="Helicase_C"/>
    <property type="match status" value="1"/>
</dbReference>
<dbReference type="Pfam" id="PF08482">
    <property type="entry name" value="HrpB_C"/>
    <property type="match status" value="1"/>
</dbReference>
<dbReference type="InterPro" id="IPR014001">
    <property type="entry name" value="Helicase_ATP-bd"/>
</dbReference>
<feature type="domain" description="Helicase C-terminal" evidence="7">
    <location>
        <begin position="192"/>
        <end position="361"/>
    </location>
</feature>
<dbReference type="GO" id="GO:0016787">
    <property type="term" value="F:hydrolase activity"/>
    <property type="evidence" value="ECO:0007669"/>
    <property type="project" value="UniProtKB-KW"/>
</dbReference>
<dbReference type="GO" id="GO:0005524">
    <property type="term" value="F:ATP binding"/>
    <property type="evidence" value="ECO:0007669"/>
    <property type="project" value="UniProtKB-KW"/>
</dbReference>